<dbReference type="PANTHER" id="PTHR43297:SF2">
    <property type="entry name" value="DIPEPTIDE TRANSPORT ATP-BINDING PROTEIN DPPD"/>
    <property type="match status" value="1"/>
</dbReference>
<evidence type="ECO:0000313" key="9">
    <source>
        <dbReference type="EMBL" id="GGA05099.1"/>
    </source>
</evidence>
<evidence type="ECO:0000256" key="6">
    <source>
        <dbReference type="ARBA" id="ARBA00022840"/>
    </source>
</evidence>
<dbReference type="PROSITE" id="PS50893">
    <property type="entry name" value="ABC_TRANSPORTER_2"/>
    <property type="match status" value="1"/>
</dbReference>
<dbReference type="CDD" id="cd03257">
    <property type="entry name" value="ABC_NikE_OppD_transporters"/>
    <property type="match status" value="1"/>
</dbReference>
<dbReference type="Gene3D" id="3.40.50.300">
    <property type="entry name" value="P-loop containing nucleotide triphosphate hydrolases"/>
    <property type="match status" value="1"/>
</dbReference>
<keyword evidence="7" id="KW-0472">Membrane</keyword>
<comment type="caution">
    <text evidence="9">The sequence shown here is derived from an EMBL/GenBank/DDBJ whole genome shotgun (WGS) entry which is preliminary data.</text>
</comment>
<dbReference type="FunFam" id="3.40.50.300:FF:000016">
    <property type="entry name" value="Oligopeptide ABC transporter ATP-binding component"/>
    <property type="match status" value="1"/>
</dbReference>
<proteinExistence type="inferred from homology"/>
<accession>A0A8J2TVU2</accession>
<evidence type="ECO:0000259" key="8">
    <source>
        <dbReference type="PROSITE" id="PS50893"/>
    </source>
</evidence>
<dbReference type="RefSeq" id="WP_188549324.1">
    <property type="nucleotide sequence ID" value="NZ_BMFY01000002.1"/>
</dbReference>
<dbReference type="InterPro" id="IPR027417">
    <property type="entry name" value="P-loop_NTPase"/>
</dbReference>
<comment type="subcellular location">
    <subcellularLocation>
        <location evidence="1">Cell membrane</location>
        <topology evidence="1">Peripheral membrane protein</topology>
    </subcellularLocation>
</comment>
<organism evidence="9 10">
    <name type="scientific">Sediminivirga luteola</name>
    <dbReference type="NCBI Taxonomy" id="1774748"/>
    <lineage>
        <taxon>Bacteria</taxon>
        <taxon>Bacillati</taxon>
        <taxon>Actinomycetota</taxon>
        <taxon>Actinomycetes</taxon>
        <taxon>Micrococcales</taxon>
        <taxon>Brevibacteriaceae</taxon>
        <taxon>Sediminivirga</taxon>
    </lineage>
</organism>
<dbReference type="SUPFAM" id="SSF52540">
    <property type="entry name" value="P-loop containing nucleoside triphosphate hydrolases"/>
    <property type="match status" value="1"/>
</dbReference>
<dbReference type="GO" id="GO:0015833">
    <property type="term" value="P:peptide transport"/>
    <property type="evidence" value="ECO:0007669"/>
    <property type="project" value="InterPro"/>
</dbReference>
<keyword evidence="10" id="KW-1185">Reference proteome</keyword>
<dbReference type="InterPro" id="IPR050388">
    <property type="entry name" value="ABC_Ni/Peptide_Import"/>
</dbReference>
<dbReference type="Proteomes" id="UP000616114">
    <property type="component" value="Unassembled WGS sequence"/>
</dbReference>
<keyword evidence="3" id="KW-0813">Transport</keyword>
<evidence type="ECO:0000256" key="5">
    <source>
        <dbReference type="ARBA" id="ARBA00022741"/>
    </source>
</evidence>
<dbReference type="PANTHER" id="PTHR43297">
    <property type="entry name" value="OLIGOPEPTIDE TRANSPORT ATP-BINDING PROTEIN APPD"/>
    <property type="match status" value="1"/>
</dbReference>
<sequence>MLEIKNLSVEFHTDGGVVHAVRHVDLTMGEGEIRGLVGESGSGKSVTAMTILGLLGTRRARISSGQILVNGRNLLELSPAELAKVRGRQLGLVSQNALSALDPSFTIGSQLMEVIMWHRKLSRSEARKEALEALRTVSMPDPEHKLRAYQHQLSGGQRQRVVIAMALAARPQILLADEPTTALDATVQKQILDLLLQINQEFGTAILMVTHDFGVVAHMCHTVTVMRRGEVLEEGTAKHVLESPTHPYTQALIAAVPRLHAHDQAAAVPRAERRLHVFQEAAL</sequence>
<evidence type="ECO:0000313" key="10">
    <source>
        <dbReference type="Proteomes" id="UP000616114"/>
    </source>
</evidence>
<evidence type="ECO:0000256" key="3">
    <source>
        <dbReference type="ARBA" id="ARBA00022448"/>
    </source>
</evidence>
<evidence type="ECO:0000256" key="2">
    <source>
        <dbReference type="ARBA" id="ARBA00005417"/>
    </source>
</evidence>
<dbReference type="InterPro" id="IPR003593">
    <property type="entry name" value="AAA+_ATPase"/>
</dbReference>
<dbReference type="AlphaFoldDB" id="A0A8J2TVU2"/>
<keyword evidence="5" id="KW-0547">Nucleotide-binding</keyword>
<reference evidence="9" key="2">
    <citation type="submission" date="2020-09" db="EMBL/GenBank/DDBJ databases">
        <authorList>
            <person name="Sun Q."/>
            <person name="Zhou Y."/>
        </authorList>
    </citation>
    <scope>NUCLEOTIDE SEQUENCE</scope>
    <source>
        <strain evidence="9">CGMCC 1.12785</strain>
    </source>
</reference>
<dbReference type="Pfam" id="PF00005">
    <property type="entry name" value="ABC_tran"/>
    <property type="match status" value="1"/>
</dbReference>
<dbReference type="Pfam" id="PF08352">
    <property type="entry name" value="oligo_HPY"/>
    <property type="match status" value="1"/>
</dbReference>
<dbReference type="InterPro" id="IPR003439">
    <property type="entry name" value="ABC_transporter-like_ATP-bd"/>
</dbReference>
<dbReference type="PROSITE" id="PS00211">
    <property type="entry name" value="ABC_TRANSPORTER_1"/>
    <property type="match status" value="1"/>
</dbReference>
<name>A0A8J2TVU2_9MICO</name>
<dbReference type="GO" id="GO:0005524">
    <property type="term" value="F:ATP binding"/>
    <property type="evidence" value="ECO:0007669"/>
    <property type="project" value="UniProtKB-KW"/>
</dbReference>
<dbReference type="GO" id="GO:0005886">
    <property type="term" value="C:plasma membrane"/>
    <property type="evidence" value="ECO:0007669"/>
    <property type="project" value="UniProtKB-SubCell"/>
</dbReference>
<gene>
    <name evidence="9" type="ORF">GCM10011333_04750</name>
</gene>
<dbReference type="InterPro" id="IPR013563">
    <property type="entry name" value="Oligopep_ABC_C"/>
</dbReference>
<evidence type="ECO:0000256" key="1">
    <source>
        <dbReference type="ARBA" id="ARBA00004202"/>
    </source>
</evidence>
<keyword evidence="6 9" id="KW-0067">ATP-binding</keyword>
<evidence type="ECO:0000256" key="7">
    <source>
        <dbReference type="ARBA" id="ARBA00023136"/>
    </source>
</evidence>
<comment type="similarity">
    <text evidence="2">Belongs to the ABC transporter superfamily.</text>
</comment>
<dbReference type="EMBL" id="BMFY01000002">
    <property type="protein sequence ID" value="GGA05099.1"/>
    <property type="molecule type" value="Genomic_DNA"/>
</dbReference>
<feature type="domain" description="ABC transporter" evidence="8">
    <location>
        <begin position="2"/>
        <end position="253"/>
    </location>
</feature>
<dbReference type="SMART" id="SM00382">
    <property type="entry name" value="AAA"/>
    <property type="match status" value="1"/>
</dbReference>
<reference evidence="9" key="1">
    <citation type="journal article" date="2014" name="Int. J. Syst. Evol. Microbiol.">
        <title>Complete genome sequence of Corynebacterium casei LMG S-19264T (=DSM 44701T), isolated from a smear-ripened cheese.</title>
        <authorList>
            <consortium name="US DOE Joint Genome Institute (JGI-PGF)"/>
            <person name="Walter F."/>
            <person name="Albersmeier A."/>
            <person name="Kalinowski J."/>
            <person name="Ruckert C."/>
        </authorList>
    </citation>
    <scope>NUCLEOTIDE SEQUENCE</scope>
    <source>
        <strain evidence="9">CGMCC 1.12785</strain>
    </source>
</reference>
<evidence type="ECO:0000256" key="4">
    <source>
        <dbReference type="ARBA" id="ARBA00022475"/>
    </source>
</evidence>
<dbReference type="GO" id="GO:0016887">
    <property type="term" value="F:ATP hydrolysis activity"/>
    <property type="evidence" value="ECO:0007669"/>
    <property type="project" value="InterPro"/>
</dbReference>
<dbReference type="InterPro" id="IPR017871">
    <property type="entry name" value="ABC_transporter-like_CS"/>
</dbReference>
<protein>
    <submittedName>
        <fullName evidence="9">ABC transporter ATP-binding protein</fullName>
    </submittedName>
</protein>
<keyword evidence="4" id="KW-1003">Cell membrane</keyword>